<keyword evidence="2" id="KW-1185">Reference proteome</keyword>
<name>A0AAU9MWD0_9ASTR</name>
<dbReference type="EMBL" id="CAKMRJ010003334">
    <property type="protein sequence ID" value="CAH1430902.1"/>
    <property type="molecule type" value="Genomic_DNA"/>
</dbReference>
<accession>A0AAU9MWD0</accession>
<dbReference type="Proteomes" id="UP001157418">
    <property type="component" value="Unassembled WGS sequence"/>
</dbReference>
<sequence>METRYRGCCCCFLNRHSFLPPSRRHVVDYRCRIASPSSSVVAGRCWDGRITLVSIVSLFSVMNRIAFPSPPVSSPQLVTGVRRCRLEATQH</sequence>
<comment type="caution">
    <text evidence="1">The sequence shown here is derived from an EMBL/GenBank/DDBJ whole genome shotgun (WGS) entry which is preliminary data.</text>
</comment>
<proteinExistence type="predicted"/>
<protein>
    <submittedName>
        <fullName evidence="1">Uncharacterized protein</fullName>
    </submittedName>
</protein>
<evidence type="ECO:0000313" key="1">
    <source>
        <dbReference type="EMBL" id="CAH1430902.1"/>
    </source>
</evidence>
<dbReference type="AlphaFoldDB" id="A0AAU9MWD0"/>
<gene>
    <name evidence="1" type="ORF">LVIROSA_LOCUS17644</name>
</gene>
<organism evidence="1 2">
    <name type="scientific">Lactuca virosa</name>
    <dbReference type="NCBI Taxonomy" id="75947"/>
    <lineage>
        <taxon>Eukaryota</taxon>
        <taxon>Viridiplantae</taxon>
        <taxon>Streptophyta</taxon>
        <taxon>Embryophyta</taxon>
        <taxon>Tracheophyta</taxon>
        <taxon>Spermatophyta</taxon>
        <taxon>Magnoliopsida</taxon>
        <taxon>eudicotyledons</taxon>
        <taxon>Gunneridae</taxon>
        <taxon>Pentapetalae</taxon>
        <taxon>asterids</taxon>
        <taxon>campanulids</taxon>
        <taxon>Asterales</taxon>
        <taxon>Asteraceae</taxon>
        <taxon>Cichorioideae</taxon>
        <taxon>Cichorieae</taxon>
        <taxon>Lactucinae</taxon>
        <taxon>Lactuca</taxon>
    </lineage>
</organism>
<reference evidence="1 2" key="1">
    <citation type="submission" date="2022-01" db="EMBL/GenBank/DDBJ databases">
        <authorList>
            <person name="Xiong W."/>
            <person name="Schranz E."/>
        </authorList>
    </citation>
    <scope>NUCLEOTIDE SEQUENCE [LARGE SCALE GENOMIC DNA]</scope>
</reference>
<evidence type="ECO:0000313" key="2">
    <source>
        <dbReference type="Proteomes" id="UP001157418"/>
    </source>
</evidence>